<protein>
    <recommendedName>
        <fullName evidence="4">Secreted protein</fullName>
    </recommendedName>
</protein>
<keyword evidence="1" id="KW-0732">Signal</keyword>
<dbReference type="GeneID" id="18921526"/>
<dbReference type="HOGENOM" id="CLU_1740941_0_0_1"/>
<evidence type="ECO:0000313" key="2">
    <source>
        <dbReference type="EMBL" id="EGG12039.1"/>
    </source>
</evidence>
<dbReference type="AlphaFoldDB" id="F4R5F7"/>
<keyword evidence="3" id="KW-1185">Reference proteome</keyword>
<dbReference type="Proteomes" id="UP000001072">
    <property type="component" value="Unassembled WGS sequence"/>
</dbReference>
<evidence type="ECO:0000313" key="3">
    <source>
        <dbReference type="Proteomes" id="UP000001072"/>
    </source>
</evidence>
<dbReference type="InParanoid" id="F4R5F7"/>
<organism evidence="3">
    <name type="scientific">Melampsora larici-populina (strain 98AG31 / pathotype 3-4-7)</name>
    <name type="common">Poplar leaf rust fungus</name>
    <dbReference type="NCBI Taxonomy" id="747676"/>
    <lineage>
        <taxon>Eukaryota</taxon>
        <taxon>Fungi</taxon>
        <taxon>Dikarya</taxon>
        <taxon>Basidiomycota</taxon>
        <taxon>Pucciniomycotina</taxon>
        <taxon>Pucciniomycetes</taxon>
        <taxon>Pucciniales</taxon>
        <taxon>Melampsoraceae</taxon>
        <taxon>Melampsora</taxon>
    </lineage>
</organism>
<gene>
    <name evidence="2" type="ORF">MELLADRAFT_101942</name>
</gene>
<feature type="chain" id="PRO_5003320620" description="Secreted protein" evidence="1">
    <location>
        <begin position="21"/>
        <end position="150"/>
    </location>
</feature>
<feature type="signal peptide" evidence="1">
    <location>
        <begin position="1"/>
        <end position="20"/>
    </location>
</feature>
<dbReference type="EMBL" id="GL883091">
    <property type="protein sequence ID" value="EGG12039.1"/>
    <property type="molecule type" value="Genomic_DNA"/>
</dbReference>
<dbReference type="KEGG" id="mlr:MELLADRAFT_101942"/>
<sequence>MVSFGVAQIVIAAPWVLLRCETWRSHNQSVGRLTKTTQRDDSTAFLVRFNRTSAQLPTLFGSLSGGHGHVRGSGPMLNTFPSSTRKDDATVEACHLAPQSLAVRHGKRICSDAPSTDHKVLVGVNTVFPIISPEIIDPKAPQKLQGRTTK</sequence>
<accession>F4R5F7</accession>
<evidence type="ECO:0008006" key="4">
    <source>
        <dbReference type="Google" id="ProtNLM"/>
    </source>
</evidence>
<reference evidence="3" key="1">
    <citation type="journal article" date="2011" name="Proc. Natl. Acad. Sci. U.S.A.">
        <title>Obligate biotrophy features unraveled by the genomic analysis of rust fungi.</title>
        <authorList>
            <person name="Duplessis S."/>
            <person name="Cuomo C.A."/>
            <person name="Lin Y.-C."/>
            <person name="Aerts A."/>
            <person name="Tisserant E."/>
            <person name="Veneault-Fourrey C."/>
            <person name="Joly D.L."/>
            <person name="Hacquard S."/>
            <person name="Amselem J."/>
            <person name="Cantarel B.L."/>
            <person name="Chiu R."/>
            <person name="Coutinho P.M."/>
            <person name="Feau N."/>
            <person name="Field M."/>
            <person name="Frey P."/>
            <person name="Gelhaye E."/>
            <person name="Goldberg J."/>
            <person name="Grabherr M.G."/>
            <person name="Kodira C.D."/>
            <person name="Kohler A."/>
            <person name="Kuees U."/>
            <person name="Lindquist E.A."/>
            <person name="Lucas S.M."/>
            <person name="Mago R."/>
            <person name="Mauceli E."/>
            <person name="Morin E."/>
            <person name="Murat C."/>
            <person name="Pangilinan J.L."/>
            <person name="Park R."/>
            <person name="Pearson M."/>
            <person name="Quesneville H."/>
            <person name="Rouhier N."/>
            <person name="Sakthikumar S."/>
            <person name="Salamov A.A."/>
            <person name="Schmutz J."/>
            <person name="Selles B."/>
            <person name="Shapiro H."/>
            <person name="Tanguay P."/>
            <person name="Tuskan G.A."/>
            <person name="Henrissat B."/>
            <person name="Van de Peer Y."/>
            <person name="Rouze P."/>
            <person name="Ellis J.G."/>
            <person name="Dodds P.N."/>
            <person name="Schein J.E."/>
            <person name="Zhong S."/>
            <person name="Hamelin R.C."/>
            <person name="Grigoriev I.V."/>
            <person name="Szabo L.J."/>
            <person name="Martin F."/>
        </authorList>
    </citation>
    <scope>NUCLEOTIDE SEQUENCE [LARGE SCALE GENOMIC DNA]</scope>
    <source>
        <strain evidence="3">98AG31 / pathotype 3-4-7</strain>
    </source>
</reference>
<dbReference type="VEuPathDB" id="FungiDB:MELLADRAFT_101942"/>
<dbReference type="RefSeq" id="XP_007404414.1">
    <property type="nucleotide sequence ID" value="XM_007404352.1"/>
</dbReference>
<evidence type="ECO:0000256" key="1">
    <source>
        <dbReference type="SAM" id="SignalP"/>
    </source>
</evidence>
<name>F4R5F7_MELLP</name>
<proteinExistence type="predicted"/>